<dbReference type="InterPro" id="IPR015897">
    <property type="entry name" value="CHK_kinase-like"/>
</dbReference>
<evidence type="ECO:0000313" key="2">
    <source>
        <dbReference type="EMBL" id="JAV28241.1"/>
    </source>
</evidence>
<name>A0A1Q3FKV8_CULTA</name>
<dbReference type="EMBL" id="GFDL01006804">
    <property type="protein sequence ID" value="JAV28241.1"/>
    <property type="molecule type" value="Transcribed_RNA"/>
</dbReference>
<proteinExistence type="predicted"/>
<evidence type="ECO:0000259" key="1">
    <source>
        <dbReference type="SMART" id="SM00587"/>
    </source>
</evidence>
<dbReference type="Pfam" id="PF02958">
    <property type="entry name" value="EcKL"/>
    <property type="match status" value="1"/>
</dbReference>
<protein>
    <submittedName>
        <fullName evidence="2">Putative juvenile hormone-inducible protein</fullName>
    </submittedName>
</protein>
<feature type="domain" description="CHK kinase-like" evidence="1">
    <location>
        <begin position="137"/>
        <end position="339"/>
    </location>
</feature>
<accession>A0A1Q3FKV8</accession>
<reference evidence="2" key="1">
    <citation type="submission" date="2017-01" db="EMBL/GenBank/DDBJ databases">
        <title>A deep insight into the sialotranscriptome of adult male and female Cluex tarsalis mosquitoes.</title>
        <authorList>
            <person name="Ribeiro J.M."/>
            <person name="Moreira F."/>
            <person name="Bernard K.A."/>
            <person name="Calvo E."/>
        </authorList>
    </citation>
    <scope>NUCLEOTIDE SEQUENCE</scope>
    <source>
        <strain evidence="2">Kern County</strain>
        <tissue evidence="2">Salivary glands</tissue>
    </source>
</reference>
<dbReference type="PANTHER" id="PTHR11012">
    <property type="entry name" value="PROTEIN KINASE-LIKE DOMAIN-CONTAINING"/>
    <property type="match status" value="1"/>
</dbReference>
<dbReference type="SMART" id="SM00587">
    <property type="entry name" value="CHK"/>
    <property type="match status" value="1"/>
</dbReference>
<organism evidence="2">
    <name type="scientific">Culex tarsalis</name>
    <name type="common">Encephalitis mosquito</name>
    <dbReference type="NCBI Taxonomy" id="7177"/>
    <lineage>
        <taxon>Eukaryota</taxon>
        <taxon>Metazoa</taxon>
        <taxon>Ecdysozoa</taxon>
        <taxon>Arthropoda</taxon>
        <taxon>Hexapoda</taxon>
        <taxon>Insecta</taxon>
        <taxon>Pterygota</taxon>
        <taxon>Neoptera</taxon>
        <taxon>Endopterygota</taxon>
        <taxon>Diptera</taxon>
        <taxon>Nematocera</taxon>
        <taxon>Culicoidea</taxon>
        <taxon>Culicidae</taxon>
        <taxon>Culicinae</taxon>
        <taxon>Culicini</taxon>
        <taxon>Culex</taxon>
        <taxon>Culex</taxon>
    </lineage>
</organism>
<dbReference type="Gene3D" id="3.90.1200.10">
    <property type="match status" value="1"/>
</dbReference>
<dbReference type="InterPro" id="IPR004119">
    <property type="entry name" value="EcKL"/>
</dbReference>
<dbReference type="InterPro" id="IPR011009">
    <property type="entry name" value="Kinase-like_dom_sf"/>
</dbReference>
<sequence>MNDPSKTIDFINPELIPGMVERGELTIEGVANTAEVQLEQIETSPLQSNGTFMLTLPFRSKVTLSSSSKGGQRKHREYRLVVKITPPVSPEMYASCQFDTLFDNETVAYTDIIPTLGKAELYPKYFYSHRKPLEAVMVLSDFSTDGWKMAPMVINLPLEYCLLAARELGRFHGECYGLKETKREQFESLVGKFKESRYGASTDPNWHEMMKIGPKRALKATRESIFGSRVPEEYLAKLGTLLQDPWAHQQLCVRPEEPLAVICHGDYLRNNIAFKFDDKEHPDKPTHAMMFDFQTLRYASPMIDFTAFIANSTGYDVREKHFETIFRAYHGELVATLGTIIGANPADLPQHYSYESFLKEFARYYTFGFEIATSFLPILHEPMEHVFANVEMSVEDSMEDAWRRGGPVLDKELAAMVYEMYQLHQRFGMDPQ</sequence>
<dbReference type="SUPFAM" id="SSF56112">
    <property type="entry name" value="Protein kinase-like (PK-like)"/>
    <property type="match status" value="1"/>
</dbReference>
<dbReference type="AlphaFoldDB" id="A0A1Q3FKV8"/>
<dbReference type="PANTHER" id="PTHR11012:SF8">
    <property type="entry name" value="JUVENILE HORMONE-INDUCIBLE PROTEIN 26"/>
    <property type="match status" value="1"/>
</dbReference>